<dbReference type="Proteomes" id="UP000267096">
    <property type="component" value="Unassembled WGS sequence"/>
</dbReference>
<reference evidence="3" key="1">
    <citation type="submission" date="2017-02" db="UniProtKB">
        <authorList>
            <consortium name="WormBaseParasite"/>
        </authorList>
    </citation>
    <scope>IDENTIFICATION</scope>
</reference>
<gene>
    <name evidence="1" type="ORF">ASIM_LOCUS2741</name>
</gene>
<sequence>MVSSDRDNDIAFIAMANGAKHEDQLKAAFCAEYVIISGRFPSTEEEQVFMNCLKSKGWKTNQHRLAFDQWTFTSKQ</sequence>
<keyword evidence="2" id="KW-1185">Reference proteome</keyword>
<evidence type="ECO:0000313" key="2">
    <source>
        <dbReference type="Proteomes" id="UP000267096"/>
    </source>
</evidence>
<reference evidence="1 2" key="2">
    <citation type="submission" date="2018-11" db="EMBL/GenBank/DDBJ databases">
        <authorList>
            <consortium name="Pathogen Informatics"/>
        </authorList>
    </citation>
    <scope>NUCLEOTIDE SEQUENCE [LARGE SCALE GENOMIC DNA]</scope>
</reference>
<evidence type="ECO:0000313" key="3">
    <source>
        <dbReference type="WBParaSite" id="ASIM_0000289001-mRNA-1"/>
    </source>
</evidence>
<proteinExistence type="predicted"/>
<evidence type="ECO:0000313" key="1">
    <source>
        <dbReference type="EMBL" id="VDK20511.1"/>
    </source>
</evidence>
<protein>
    <submittedName>
        <fullName evidence="3">DUF3341 domain-containing protein</fullName>
    </submittedName>
</protein>
<dbReference type="EMBL" id="UYRR01003845">
    <property type="protein sequence ID" value="VDK20511.1"/>
    <property type="molecule type" value="Genomic_DNA"/>
</dbReference>
<accession>A0A0M3J5Q8</accession>
<dbReference type="AlphaFoldDB" id="A0A0M3J5Q8"/>
<name>A0A0M3J5Q8_ANISI</name>
<organism evidence="3">
    <name type="scientific">Anisakis simplex</name>
    <name type="common">Herring worm</name>
    <dbReference type="NCBI Taxonomy" id="6269"/>
    <lineage>
        <taxon>Eukaryota</taxon>
        <taxon>Metazoa</taxon>
        <taxon>Ecdysozoa</taxon>
        <taxon>Nematoda</taxon>
        <taxon>Chromadorea</taxon>
        <taxon>Rhabditida</taxon>
        <taxon>Spirurina</taxon>
        <taxon>Ascaridomorpha</taxon>
        <taxon>Ascaridoidea</taxon>
        <taxon>Anisakidae</taxon>
        <taxon>Anisakis</taxon>
        <taxon>Anisakis simplex complex</taxon>
    </lineage>
</organism>
<dbReference type="WBParaSite" id="ASIM_0000289001-mRNA-1">
    <property type="protein sequence ID" value="ASIM_0000289001-mRNA-1"/>
    <property type="gene ID" value="ASIM_0000289001"/>
</dbReference>